<dbReference type="AlphaFoldDB" id="A0AAV9NNH4"/>
<dbReference type="RefSeq" id="XP_064711086.1">
    <property type="nucleotide sequence ID" value="XM_064848462.1"/>
</dbReference>
<dbReference type="Pfam" id="PF00144">
    <property type="entry name" value="Beta-lactamase"/>
    <property type="match status" value="1"/>
</dbReference>
<organism evidence="3 4">
    <name type="scientific">Exophiala bonariae</name>
    <dbReference type="NCBI Taxonomy" id="1690606"/>
    <lineage>
        <taxon>Eukaryota</taxon>
        <taxon>Fungi</taxon>
        <taxon>Dikarya</taxon>
        <taxon>Ascomycota</taxon>
        <taxon>Pezizomycotina</taxon>
        <taxon>Eurotiomycetes</taxon>
        <taxon>Chaetothyriomycetidae</taxon>
        <taxon>Chaetothyriales</taxon>
        <taxon>Herpotrichiellaceae</taxon>
        <taxon>Exophiala</taxon>
    </lineage>
</organism>
<protein>
    <recommendedName>
        <fullName evidence="2">Beta-lactamase-related domain-containing protein</fullName>
    </recommendedName>
</protein>
<dbReference type="GeneID" id="89973067"/>
<proteinExistence type="inferred from homology"/>
<dbReference type="PANTHER" id="PTHR46825:SF7">
    <property type="entry name" value="D-ALANYL-D-ALANINE CARBOXYPEPTIDASE"/>
    <property type="match status" value="1"/>
</dbReference>
<reference evidence="3 4" key="1">
    <citation type="submission" date="2023-08" db="EMBL/GenBank/DDBJ databases">
        <title>Black Yeasts Isolated from many extreme environments.</title>
        <authorList>
            <person name="Coleine C."/>
            <person name="Stajich J.E."/>
            <person name="Selbmann L."/>
        </authorList>
    </citation>
    <scope>NUCLEOTIDE SEQUENCE [LARGE SCALE GENOMIC DNA]</scope>
    <source>
        <strain evidence="3 4">CCFEE 5792</strain>
    </source>
</reference>
<evidence type="ECO:0000313" key="3">
    <source>
        <dbReference type="EMBL" id="KAK5062814.1"/>
    </source>
</evidence>
<dbReference type="InterPro" id="IPR001466">
    <property type="entry name" value="Beta-lactam-related"/>
</dbReference>
<evidence type="ECO:0000313" key="4">
    <source>
        <dbReference type="Proteomes" id="UP001358417"/>
    </source>
</evidence>
<comment type="similarity">
    <text evidence="1">Belongs to the peptidase S12 family.</text>
</comment>
<dbReference type="Gene3D" id="3.40.710.10">
    <property type="entry name" value="DD-peptidase/beta-lactamase superfamily"/>
    <property type="match status" value="1"/>
</dbReference>
<dbReference type="InterPro" id="IPR050491">
    <property type="entry name" value="AmpC-like"/>
</dbReference>
<gene>
    <name evidence="3" type="ORF">LTR84_004889</name>
</gene>
<keyword evidence="4" id="KW-1185">Reference proteome</keyword>
<dbReference type="SUPFAM" id="SSF56601">
    <property type="entry name" value="beta-lactamase/transpeptidase-like"/>
    <property type="match status" value="1"/>
</dbReference>
<evidence type="ECO:0000259" key="2">
    <source>
        <dbReference type="Pfam" id="PF00144"/>
    </source>
</evidence>
<comment type="caution">
    <text evidence="3">The sequence shown here is derived from an EMBL/GenBank/DDBJ whole genome shotgun (WGS) entry which is preliminary data.</text>
</comment>
<feature type="domain" description="Beta-lactamase-related" evidence="2">
    <location>
        <begin position="8"/>
        <end position="258"/>
    </location>
</feature>
<dbReference type="EMBL" id="JAVRRD010000002">
    <property type="protein sequence ID" value="KAK5062814.1"/>
    <property type="molecule type" value="Genomic_DNA"/>
</dbReference>
<name>A0AAV9NNH4_9EURO</name>
<sequence length="260" mass="28578">MAGTLWTSTTGLVDLSANIPVATKHVFGIGSITKVFVTVVIIQLVEEQKLHLDDAVGGLLPREIYEGIENAQEATVATLLSHTAGVESWEDDPIWIAHGRGRELDPHRIWSKTETLDYVRRPNLSGPKPGKFSYSNTNFTLLGLIVETITKQTAESEIRRRILEPLGMENTYLEGFEEPITQSISPRRYHWNTAEFRSSAGICPDFSLPRSDLIDATGSNLSVEWTAGGLVSSPSDLITFGVALRDGKLLSPSSLDVMKD</sequence>
<dbReference type="PANTHER" id="PTHR46825">
    <property type="entry name" value="D-ALANYL-D-ALANINE-CARBOXYPEPTIDASE/ENDOPEPTIDASE AMPH"/>
    <property type="match status" value="1"/>
</dbReference>
<accession>A0AAV9NNH4</accession>
<evidence type="ECO:0000256" key="1">
    <source>
        <dbReference type="ARBA" id="ARBA00038215"/>
    </source>
</evidence>
<dbReference type="Proteomes" id="UP001358417">
    <property type="component" value="Unassembled WGS sequence"/>
</dbReference>
<dbReference type="InterPro" id="IPR012338">
    <property type="entry name" value="Beta-lactam/transpept-like"/>
</dbReference>